<dbReference type="Pfam" id="PF00583">
    <property type="entry name" value="Acetyltransf_1"/>
    <property type="match status" value="1"/>
</dbReference>
<evidence type="ECO:0000313" key="2">
    <source>
        <dbReference type="EMBL" id="HIS77403.1"/>
    </source>
</evidence>
<feature type="domain" description="N-acetyltransferase" evidence="1">
    <location>
        <begin position="4"/>
        <end position="149"/>
    </location>
</feature>
<dbReference type="AlphaFoldDB" id="A0A9D1FPX5"/>
<dbReference type="Gene3D" id="3.40.630.30">
    <property type="match status" value="1"/>
</dbReference>
<gene>
    <name evidence="2" type="ORF">IAB51_11455</name>
</gene>
<evidence type="ECO:0000259" key="1">
    <source>
        <dbReference type="PROSITE" id="PS51186"/>
    </source>
</evidence>
<accession>A0A9D1FPX5</accession>
<reference evidence="2" key="1">
    <citation type="submission" date="2020-10" db="EMBL/GenBank/DDBJ databases">
        <authorList>
            <person name="Gilroy R."/>
        </authorList>
    </citation>
    <scope>NUCLEOTIDE SEQUENCE</scope>
    <source>
        <strain evidence="2">CHK199-13235</strain>
    </source>
</reference>
<dbReference type="PANTHER" id="PTHR13355">
    <property type="entry name" value="GLUCOSAMINE 6-PHOSPHATE N-ACETYLTRANSFERASE"/>
    <property type="match status" value="1"/>
</dbReference>
<dbReference type="PROSITE" id="PS51186">
    <property type="entry name" value="GNAT"/>
    <property type="match status" value="1"/>
</dbReference>
<protein>
    <submittedName>
        <fullName evidence="2">GNAT family N-acetyltransferase</fullName>
    </submittedName>
</protein>
<dbReference type="EMBL" id="DVJP01000076">
    <property type="protein sequence ID" value="HIS77403.1"/>
    <property type="molecule type" value="Genomic_DNA"/>
</dbReference>
<dbReference type="InterPro" id="IPR016181">
    <property type="entry name" value="Acyl_CoA_acyltransferase"/>
</dbReference>
<proteinExistence type="predicted"/>
<dbReference type="InterPro" id="IPR039143">
    <property type="entry name" value="GNPNAT1-like"/>
</dbReference>
<evidence type="ECO:0000313" key="3">
    <source>
        <dbReference type="Proteomes" id="UP000824002"/>
    </source>
</evidence>
<dbReference type="InterPro" id="IPR000182">
    <property type="entry name" value="GNAT_dom"/>
</dbReference>
<dbReference type="CDD" id="cd04301">
    <property type="entry name" value="NAT_SF"/>
    <property type="match status" value="1"/>
</dbReference>
<dbReference type="SUPFAM" id="SSF55729">
    <property type="entry name" value="Acyl-CoA N-acyltransferases (Nat)"/>
    <property type="match status" value="1"/>
</dbReference>
<comment type="caution">
    <text evidence="2">The sequence shown here is derived from an EMBL/GenBank/DDBJ whole genome shotgun (WGS) entry which is preliminary data.</text>
</comment>
<dbReference type="GO" id="GO:0008080">
    <property type="term" value="F:N-acetyltransferase activity"/>
    <property type="evidence" value="ECO:0007669"/>
    <property type="project" value="TreeGrafter"/>
</dbReference>
<organism evidence="2 3">
    <name type="scientific">Candidatus Merdivicinus excrementipullorum</name>
    <dbReference type="NCBI Taxonomy" id="2840867"/>
    <lineage>
        <taxon>Bacteria</taxon>
        <taxon>Bacillati</taxon>
        <taxon>Bacillota</taxon>
        <taxon>Clostridia</taxon>
        <taxon>Eubacteriales</taxon>
        <taxon>Oscillospiraceae</taxon>
        <taxon>Oscillospiraceae incertae sedis</taxon>
        <taxon>Candidatus Merdivicinus</taxon>
    </lineage>
</organism>
<sequence>MDEYCIREVGENDLPELLKLYTYLGENPLPDNLEDVMPVWREILQNPRYHILAAEKEGCLASSCTLIIVPNLTHGQRPYALVENVVTHPDFRGRGLGTAVLHAAKEIAAKEGCYKIMLLTGSKKESTHQFYQKAGYSNTIKTGYCLKIE</sequence>
<dbReference type="Proteomes" id="UP000824002">
    <property type="component" value="Unassembled WGS sequence"/>
</dbReference>
<reference evidence="2" key="2">
    <citation type="journal article" date="2021" name="PeerJ">
        <title>Extensive microbial diversity within the chicken gut microbiome revealed by metagenomics and culture.</title>
        <authorList>
            <person name="Gilroy R."/>
            <person name="Ravi A."/>
            <person name="Getino M."/>
            <person name="Pursley I."/>
            <person name="Horton D.L."/>
            <person name="Alikhan N.F."/>
            <person name="Baker D."/>
            <person name="Gharbi K."/>
            <person name="Hall N."/>
            <person name="Watson M."/>
            <person name="Adriaenssens E.M."/>
            <person name="Foster-Nyarko E."/>
            <person name="Jarju S."/>
            <person name="Secka A."/>
            <person name="Antonio M."/>
            <person name="Oren A."/>
            <person name="Chaudhuri R.R."/>
            <person name="La Ragione R."/>
            <person name="Hildebrand F."/>
            <person name="Pallen M.J."/>
        </authorList>
    </citation>
    <scope>NUCLEOTIDE SEQUENCE</scope>
    <source>
        <strain evidence="2">CHK199-13235</strain>
    </source>
</reference>
<name>A0A9D1FPX5_9FIRM</name>